<dbReference type="EnsemblMetazoa" id="MESCA002689-RA">
    <property type="protein sequence ID" value="MESCA002689-PA"/>
    <property type="gene ID" value="MESCA002689"/>
</dbReference>
<dbReference type="HOGENOM" id="CLU_3126722_0_0_1"/>
<reference evidence="3" key="1">
    <citation type="submission" date="2013-02" db="EMBL/GenBank/DDBJ databases">
        <authorList>
            <person name="Hughes D."/>
        </authorList>
    </citation>
    <scope>NUCLEOTIDE SEQUENCE</scope>
    <source>
        <strain>Durham</strain>
        <strain evidence="3">NC isolate 2 -- Noor lab</strain>
    </source>
</reference>
<feature type="signal peptide" evidence="1">
    <location>
        <begin position="1"/>
        <end position="20"/>
    </location>
</feature>
<protein>
    <submittedName>
        <fullName evidence="2">Uncharacterized protein</fullName>
    </submittedName>
</protein>
<keyword evidence="1" id="KW-0732">Signal</keyword>
<evidence type="ECO:0000256" key="1">
    <source>
        <dbReference type="SAM" id="SignalP"/>
    </source>
</evidence>
<evidence type="ECO:0000313" key="2">
    <source>
        <dbReference type="EnsemblMetazoa" id="MESCA002689-PA"/>
    </source>
</evidence>
<name>T1GH07_MEGSC</name>
<organism evidence="2 3">
    <name type="scientific">Megaselia scalaris</name>
    <name type="common">Humpbacked fly</name>
    <name type="synonym">Phora scalaris</name>
    <dbReference type="NCBI Taxonomy" id="36166"/>
    <lineage>
        <taxon>Eukaryota</taxon>
        <taxon>Metazoa</taxon>
        <taxon>Ecdysozoa</taxon>
        <taxon>Arthropoda</taxon>
        <taxon>Hexapoda</taxon>
        <taxon>Insecta</taxon>
        <taxon>Pterygota</taxon>
        <taxon>Neoptera</taxon>
        <taxon>Endopterygota</taxon>
        <taxon>Diptera</taxon>
        <taxon>Brachycera</taxon>
        <taxon>Muscomorpha</taxon>
        <taxon>Platypezoidea</taxon>
        <taxon>Phoridae</taxon>
        <taxon>Megaseliini</taxon>
        <taxon>Megaselia</taxon>
    </lineage>
</organism>
<sequence length="50" mass="5819">MSLWLLLLVIIAACMIPDYTIKMCREALKMPKMELFPKPKGFGKRQSTYL</sequence>
<accession>T1GH07</accession>
<dbReference type="EMBL" id="CAQQ02131870">
    <property type="status" value="NOT_ANNOTATED_CDS"/>
    <property type="molecule type" value="Genomic_DNA"/>
</dbReference>
<reference evidence="2" key="2">
    <citation type="submission" date="2015-06" db="UniProtKB">
        <authorList>
            <consortium name="EnsemblMetazoa"/>
        </authorList>
    </citation>
    <scope>IDENTIFICATION</scope>
</reference>
<feature type="chain" id="PRO_5004577377" evidence="1">
    <location>
        <begin position="21"/>
        <end position="50"/>
    </location>
</feature>
<dbReference type="Proteomes" id="UP000015102">
    <property type="component" value="Unassembled WGS sequence"/>
</dbReference>
<keyword evidence="3" id="KW-1185">Reference proteome</keyword>
<proteinExistence type="predicted"/>
<evidence type="ECO:0000313" key="3">
    <source>
        <dbReference type="Proteomes" id="UP000015102"/>
    </source>
</evidence>
<dbReference type="AlphaFoldDB" id="T1GH07"/>